<evidence type="ECO:0000313" key="3">
    <source>
        <dbReference type="Proteomes" id="UP000559182"/>
    </source>
</evidence>
<dbReference type="EMBL" id="JACHVQ010000002">
    <property type="protein sequence ID" value="MBB2893368.1"/>
    <property type="molecule type" value="Genomic_DNA"/>
</dbReference>
<name>A0A839N6I5_9MICO</name>
<dbReference type="InterPro" id="IPR029068">
    <property type="entry name" value="Glyas_Bleomycin-R_OHBP_Dase"/>
</dbReference>
<evidence type="ECO:0000313" key="2">
    <source>
        <dbReference type="EMBL" id="MBB2893368.1"/>
    </source>
</evidence>
<evidence type="ECO:0000259" key="1">
    <source>
        <dbReference type="PROSITE" id="PS51819"/>
    </source>
</evidence>
<dbReference type="Proteomes" id="UP000559182">
    <property type="component" value="Unassembled WGS sequence"/>
</dbReference>
<comment type="caution">
    <text evidence="2">The sequence shown here is derived from an EMBL/GenBank/DDBJ whole genome shotgun (WGS) entry which is preliminary data.</text>
</comment>
<dbReference type="AlphaFoldDB" id="A0A839N6I5"/>
<dbReference type="CDD" id="cd09013">
    <property type="entry name" value="BphC-JF8_N_like"/>
    <property type="match status" value="1"/>
</dbReference>
<dbReference type="InterPro" id="IPR004360">
    <property type="entry name" value="Glyas_Fos-R_dOase_dom"/>
</dbReference>
<accession>A0A839N6I5</accession>
<dbReference type="RefSeq" id="WP_183321686.1">
    <property type="nucleotide sequence ID" value="NZ_JACHVQ010000002.1"/>
</dbReference>
<keyword evidence="2" id="KW-0560">Oxidoreductase</keyword>
<dbReference type="InterPro" id="IPR037523">
    <property type="entry name" value="VOC_core"/>
</dbReference>
<dbReference type="PROSITE" id="PS51819">
    <property type="entry name" value="VOC"/>
    <property type="match status" value="2"/>
</dbReference>
<reference evidence="2 3" key="1">
    <citation type="submission" date="2020-08" db="EMBL/GenBank/DDBJ databases">
        <title>Sequencing the genomes of 1000 actinobacteria strains.</title>
        <authorList>
            <person name="Klenk H.-P."/>
        </authorList>
    </citation>
    <scope>NUCLEOTIDE SEQUENCE [LARGE SCALE GENOMIC DNA]</scope>
    <source>
        <strain evidence="2 3">DSM 105369</strain>
    </source>
</reference>
<feature type="domain" description="VOC" evidence="1">
    <location>
        <begin position="12"/>
        <end position="124"/>
    </location>
</feature>
<dbReference type="Pfam" id="PF00903">
    <property type="entry name" value="Glyoxalase"/>
    <property type="match status" value="1"/>
</dbReference>
<dbReference type="EC" id="1.13.11.2" evidence="2"/>
<dbReference type="Gene3D" id="3.10.180.10">
    <property type="entry name" value="2,3-Dihydroxybiphenyl 1,2-Dioxygenase, domain 1"/>
    <property type="match status" value="2"/>
</dbReference>
<dbReference type="SUPFAM" id="SSF54593">
    <property type="entry name" value="Glyoxalase/Bleomycin resistance protein/Dihydroxybiphenyl dioxygenase"/>
    <property type="match status" value="1"/>
</dbReference>
<gene>
    <name evidence="2" type="ORF">FHU39_003386</name>
</gene>
<dbReference type="GO" id="GO:0018577">
    <property type="term" value="F:catechol 2,3-dioxygenase activity"/>
    <property type="evidence" value="ECO:0007669"/>
    <property type="project" value="UniProtKB-EC"/>
</dbReference>
<sequence>MSENDTRFEIAHLARVELFSPKPQETEDFFTRFLGMYVTRRKGQSVYLRGYEDPYQWSLKITEAAQPGMGHAALRTSSPEALDRRAKSLGDTNIEGKWSEDEFGYGKTFEYQSVDGHQFALLWEAEKYVAPPELRSKILTRPSKKPLSGIPVKRIDHLNLMSSDVTATKTEFERHLGFRTTERVIDGEVEIGAWMSSNLLGHEVATMRDMTGGHGKLHHVAFYYGTGQHNIDAAEMFRDYDIQIEAGPDRHGITQGQFLYVFEPGGNRIELFGEAGFLHLDPSAETQTWQMADIDTGLAIGGAALPWETYFTYGTPSPLSLDRHIETYSHFGPGAELPTDTEVAAEPVSV</sequence>
<proteinExistence type="predicted"/>
<keyword evidence="2" id="KW-0223">Dioxygenase</keyword>
<feature type="domain" description="VOC" evidence="1">
    <location>
        <begin position="154"/>
        <end position="274"/>
    </location>
</feature>
<protein>
    <submittedName>
        <fullName evidence="2">Catechol 2,3-dioxygenase</fullName>
        <ecNumber evidence="2">1.13.11.2</ecNumber>
    </submittedName>
</protein>
<organism evidence="2 3">
    <name type="scientific">Flexivirga oryzae</name>
    <dbReference type="NCBI Taxonomy" id="1794944"/>
    <lineage>
        <taxon>Bacteria</taxon>
        <taxon>Bacillati</taxon>
        <taxon>Actinomycetota</taxon>
        <taxon>Actinomycetes</taxon>
        <taxon>Micrococcales</taxon>
        <taxon>Dermacoccaceae</taxon>
        <taxon>Flexivirga</taxon>
    </lineage>
</organism>
<keyword evidence="3" id="KW-1185">Reference proteome</keyword>